<gene>
    <name evidence="9" type="ORF">RM539_02550</name>
</gene>
<sequence length="344" mass="39456">MKKRRYYLLAFFISICLSGIFLACDTDPEALNIERPYTYSEEYYESLRAYKESDHQVFYGWYAAPGQLEGVTAGYRQSPSMGEHIAGVPDSLDFLSLWFGIPSLREDDSLSSYNPIAYEEMRFAQEVKGTKMLVVEITRMEGYSWLELSEEGIRDYGDYLMGMVFDNDLDGLDLDYEPEGDWIAGENFATLVEYIGNRLGPMSENPDKYLIIDYYNQTPPPSVEPYINYLVNQAYTQGRTSTSAQYLQSRYNQVSDWLPTEKFIVTENLGEWYETGGAPFTEADGNTMNEDGEQIYSLEGMARWNPRQGEKGGFGGFYFGRDYINYPPYQNVRQSIQAANPAVR</sequence>
<feature type="chain" id="PRO_5046865314" description="mannosyl-glycoprotein endo-beta-N-acetylglucosaminidase" evidence="7">
    <location>
        <begin position="24"/>
        <end position="344"/>
    </location>
</feature>
<keyword evidence="4 9" id="KW-0378">Hydrolase</keyword>
<reference evidence="9 10" key="1">
    <citation type="submission" date="2023-09" db="EMBL/GenBank/DDBJ databases">
        <authorList>
            <person name="Rey-Velasco X."/>
        </authorList>
    </citation>
    <scope>NUCLEOTIDE SEQUENCE [LARGE SCALE GENOMIC DNA]</scope>
    <source>
        <strain evidence="9 10">F117</strain>
    </source>
</reference>
<comment type="caution">
    <text evidence="9">The sequence shown here is derived from an EMBL/GenBank/DDBJ whole genome shotgun (WGS) entry which is preliminary data.</text>
</comment>
<dbReference type="PROSITE" id="PS01095">
    <property type="entry name" value="GH18_1"/>
    <property type="match status" value="1"/>
</dbReference>
<keyword evidence="5" id="KW-0326">Glycosidase</keyword>
<dbReference type="Pfam" id="PF16141">
    <property type="entry name" value="GH18_BT1044-like"/>
    <property type="match status" value="1"/>
</dbReference>
<evidence type="ECO:0000256" key="5">
    <source>
        <dbReference type="ARBA" id="ARBA00023295"/>
    </source>
</evidence>
<dbReference type="InterPro" id="IPR001579">
    <property type="entry name" value="Glyco_hydro_18_chit_AS"/>
</dbReference>
<dbReference type="SUPFAM" id="SSF51445">
    <property type="entry name" value="(Trans)glycosidases"/>
    <property type="match status" value="1"/>
</dbReference>
<dbReference type="EMBL" id="JAVRHK010000002">
    <property type="protein sequence ID" value="MDT0675460.1"/>
    <property type="molecule type" value="Genomic_DNA"/>
</dbReference>
<keyword evidence="3 7" id="KW-0732">Signal</keyword>
<evidence type="ECO:0000313" key="10">
    <source>
        <dbReference type="Proteomes" id="UP001262582"/>
    </source>
</evidence>
<evidence type="ECO:0000313" key="9">
    <source>
        <dbReference type="EMBL" id="MDT0675460.1"/>
    </source>
</evidence>
<evidence type="ECO:0000256" key="4">
    <source>
        <dbReference type="ARBA" id="ARBA00022801"/>
    </source>
</evidence>
<evidence type="ECO:0000256" key="3">
    <source>
        <dbReference type="ARBA" id="ARBA00022729"/>
    </source>
</evidence>
<proteinExistence type="inferred from homology"/>
<evidence type="ECO:0000256" key="6">
    <source>
        <dbReference type="ARBA" id="ARBA00034414"/>
    </source>
</evidence>
<feature type="domain" description="Endo-beta-N-acetylglucosaminidase EndoS/F2-like TIM-barrel" evidence="8">
    <location>
        <begin position="128"/>
        <end position="313"/>
    </location>
</feature>
<dbReference type="Gene3D" id="3.20.20.80">
    <property type="entry name" value="Glycosidases"/>
    <property type="match status" value="1"/>
</dbReference>
<feature type="signal peptide" evidence="7">
    <location>
        <begin position="1"/>
        <end position="23"/>
    </location>
</feature>
<keyword evidence="10" id="KW-1185">Reference proteome</keyword>
<evidence type="ECO:0000256" key="7">
    <source>
        <dbReference type="SAM" id="SignalP"/>
    </source>
</evidence>
<name>A0ABU3D1P1_9FLAO</name>
<organism evidence="9 10">
    <name type="scientific">Autumnicola musiva</name>
    <dbReference type="NCBI Taxonomy" id="3075589"/>
    <lineage>
        <taxon>Bacteria</taxon>
        <taxon>Pseudomonadati</taxon>
        <taxon>Bacteroidota</taxon>
        <taxon>Flavobacteriia</taxon>
        <taxon>Flavobacteriales</taxon>
        <taxon>Flavobacteriaceae</taxon>
        <taxon>Autumnicola</taxon>
    </lineage>
</organism>
<dbReference type="Pfam" id="PF23916">
    <property type="entry name" value="TIM-barrel_EndoS"/>
    <property type="match status" value="1"/>
</dbReference>
<accession>A0ABU3D1P1</accession>
<dbReference type="Proteomes" id="UP001262582">
    <property type="component" value="Unassembled WGS sequence"/>
</dbReference>
<protein>
    <recommendedName>
        <fullName evidence="2">mannosyl-glycoprotein endo-beta-N-acetylglucosaminidase</fullName>
        <ecNumber evidence="2">3.2.1.96</ecNumber>
    </recommendedName>
</protein>
<dbReference type="InterPro" id="IPR017853">
    <property type="entry name" value="GH"/>
</dbReference>
<dbReference type="RefSeq" id="WP_311501932.1">
    <property type="nucleotide sequence ID" value="NZ_JAVRHK010000002.1"/>
</dbReference>
<dbReference type="EC" id="3.2.1.96" evidence="2"/>
<dbReference type="InterPro" id="IPR057016">
    <property type="entry name" value="EndoS_F2-like_TIM-barrel"/>
</dbReference>
<dbReference type="InterPro" id="IPR032320">
    <property type="entry name" value="GH18_BT1044-like"/>
</dbReference>
<dbReference type="PROSITE" id="PS51257">
    <property type="entry name" value="PROKAR_LIPOPROTEIN"/>
    <property type="match status" value="1"/>
</dbReference>
<comment type="similarity">
    <text evidence="1">Belongs to the glycosyl hydrolase 18 family.</text>
</comment>
<evidence type="ECO:0000256" key="1">
    <source>
        <dbReference type="ARBA" id="ARBA00009336"/>
    </source>
</evidence>
<evidence type="ECO:0000259" key="8">
    <source>
        <dbReference type="Pfam" id="PF23916"/>
    </source>
</evidence>
<comment type="catalytic activity">
    <reaction evidence="6">
        <text>an N(4)-(oligosaccharide-(1-&gt;3)-[oligosaccharide-(1-&gt;6)]-beta-D-Man-(1-&gt;4)-beta-D-GlcNAc-(1-&gt;4)-alpha-D-GlcNAc)-L-asparaginyl-[protein] + H2O = an oligosaccharide-(1-&gt;3)-[oligosaccharide-(1-&gt;6)]-beta-D-Man-(1-&gt;4)-D-GlcNAc + N(4)-(N-acetyl-beta-D-glucosaminyl)-L-asparaginyl-[protein]</text>
        <dbReference type="Rhea" id="RHEA:73067"/>
        <dbReference type="Rhea" id="RHEA-COMP:12603"/>
        <dbReference type="Rhea" id="RHEA-COMP:18176"/>
        <dbReference type="ChEBI" id="CHEBI:15377"/>
        <dbReference type="ChEBI" id="CHEBI:132248"/>
        <dbReference type="ChEBI" id="CHEBI:192714"/>
        <dbReference type="ChEBI" id="CHEBI:192715"/>
        <dbReference type="EC" id="3.2.1.96"/>
    </reaction>
</comment>
<evidence type="ECO:0000256" key="2">
    <source>
        <dbReference type="ARBA" id="ARBA00012566"/>
    </source>
</evidence>
<dbReference type="GO" id="GO:0016787">
    <property type="term" value="F:hydrolase activity"/>
    <property type="evidence" value="ECO:0007669"/>
    <property type="project" value="UniProtKB-KW"/>
</dbReference>